<dbReference type="PANTHER" id="PTHR11228">
    <property type="entry name" value="RADICAL SAM DOMAIN PROTEIN"/>
    <property type="match status" value="1"/>
</dbReference>
<dbReference type="SFLD" id="SFLDG01067">
    <property type="entry name" value="SPASM/twitch_domain_containing"/>
    <property type="match status" value="1"/>
</dbReference>
<evidence type="ECO:0000313" key="5">
    <source>
        <dbReference type="EMBL" id="CAB4129031.1"/>
    </source>
</evidence>
<name>A0A6J5L3V4_9CAUD</name>
<dbReference type="InterPro" id="IPR050377">
    <property type="entry name" value="Radical_SAM_PqqE_MftC-like"/>
</dbReference>
<protein>
    <submittedName>
        <fullName evidence="5">COG0535 Predicted Fe-S oxidoreductases</fullName>
    </submittedName>
</protein>
<gene>
    <name evidence="5" type="ORF">UFOVP112_133</name>
</gene>
<dbReference type="SUPFAM" id="SSF102114">
    <property type="entry name" value="Radical SAM enzymes"/>
    <property type="match status" value="1"/>
</dbReference>
<dbReference type="EMBL" id="LR796233">
    <property type="protein sequence ID" value="CAB4129031.1"/>
    <property type="molecule type" value="Genomic_DNA"/>
</dbReference>
<dbReference type="CDD" id="cd01335">
    <property type="entry name" value="Radical_SAM"/>
    <property type="match status" value="1"/>
</dbReference>
<accession>A0A6J5L3V4</accession>
<evidence type="ECO:0000256" key="2">
    <source>
        <dbReference type="ARBA" id="ARBA00022723"/>
    </source>
</evidence>
<keyword evidence="1" id="KW-0949">S-adenosyl-L-methionine</keyword>
<dbReference type="GO" id="GO:0046872">
    <property type="term" value="F:metal ion binding"/>
    <property type="evidence" value="ECO:0007669"/>
    <property type="project" value="UniProtKB-KW"/>
</dbReference>
<dbReference type="InterPro" id="IPR013785">
    <property type="entry name" value="Aldolase_TIM"/>
</dbReference>
<keyword evidence="4" id="KW-0411">Iron-sulfur</keyword>
<dbReference type="Gene3D" id="3.20.20.70">
    <property type="entry name" value="Aldolase class I"/>
    <property type="match status" value="1"/>
</dbReference>
<evidence type="ECO:0000256" key="3">
    <source>
        <dbReference type="ARBA" id="ARBA00023004"/>
    </source>
</evidence>
<organism evidence="5">
    <name type="scientific">uncultured Caudovirales phage</name>
    <dbReference type="NCBI Taxonomy" id="2100421"/>
    <lineage>
        <taxon>Viruses</taxon>
        <taxon>Duplodnaviria</taxon>
        <taxon>Heunggongvirae</taxon>
        <taxon>Uroviricota</taxon>
        <taxon>Caudoviricetes</taxon>
        <taxon>Peduoviridae</taxon>
        <taxon>Maltschvirus</taxon>
        <taxon>Maltschvirus maltsch</taxon>
    </lineage>
</organism>
<dbReference type="InterPro" id="IPR058240">
    <property type="entry name" value="rSAM_sf"/>
</dbReference>
<dbReference type="SFLD" id="SFLDS00029">
    <property type="entry name" value="Radical_SAM"/>
    <property type="match status" value="1"/>
</dbReference>
<keyword evidence="3" id="KW-0408">Iron</keyword>
<reference evidence="5" key="1">
    <citation type="submission" date="2020-04" db="EMBL/GenBank/DDBJ databases">
        <authorList>
            <person name="Chiriac C."/>
            <person name="Salcher M."/>
            <person name="Ghai R."/>
            <person name="Kavagutti S V."/>
        </authorList>
    </citation>
    <scope>NUCLEOTIDE SEQUENCE</scope>
</reference>
<dbReference type="InterPro" id="IPR007197">
    <property type="entry name" value="rSAM"/>
</dbReference>
<sequence>MVSQLTTPISTLFNLDIVQVELSSKCILKCPRCPRTELKLPYLNQELTLKDFVQIFTPAVLSQIKYLLFCGHTGDPIYAKDFLEIVDYVKSNSTTRLEIVTNGSYKDAEWWNLLGCMLDEDDGVVFSVDGWDNKSNNQYRVNSDWDSIMLGIKTLGEASPCYINWSTIYFAFNQDRIDRIARIAERAGCDTFQLVKSAKFDGRYLVRGIDPLKPTEEFVSEDNNYKREKQVFGRDDPFTIEQTKNSHPYAKCLNGAKELNVTVEGHVYPCGWFNTGYQANEFAEKYKSKINAKTRTFKEILEDPVWDELTKDFNLEICRIKCQTCK</sequence>
<evidence type="ECO:0000256" key="4">
    <source>
        <dbReference type="ARBA" id="ARBA00023014"/>
    </source>
</evidence>
<keyword evidence="2" id="KW-0479">Metal-binding</keyword>
<evidence type="ECO:0000256" key="1">
    <source>
        <dbReference type="ARBA" id="ARBA00022691"/>
    </source>
</evidence>
<dbReference type="PANTHER" id="PTHR11228:SF7">
    <property type="entry name" value="PQQA PEPTIDE CYCLASE"/>
    <property type="match status" value="1"/>
</dbReference>
<dbReference type="GO" id="GO:0051536">
    <property type="term" value="F:iron-sulfur cluster binding"/>
    <property type="evidence" value="ECO:0007669"/>
    <property type="project" value="UniProtKB-KW"/>
</dbReference>
<proteinExistence type="predicted"/>
<dbReference type="GO" id="GO:0003824">
    <property type="term" value="F:catalytic activity"/>
    <property type="evidence" value="ECO:0007669"/>
    <property type="project" value="InterPro"/>
</dbReference>